<sequence>MRAPHVILILSPGAHSNLSISSMHGVYPCGSLMGPCAAPSASTTRLVSSLEICRASARCMSVMVQKDATRWSGDRTGNLFLSRLETEVGKNTRHNGSLESLSARQQGSQLYTALFWAGQAAVTTAFKLPHSLRITKGFRAEVHGAKRIPTRHLPQHLRSR</sequence>
<dbReference type="Proteomes" id="UP000314294">
    <property type="component" value="Unassembled WGS sequence"/>
</dbReference>
<organism evidence="1 2">
    <name type="scientific">Liparis tanakae</name>
    <name type="common">Tanaka's snailfish</name>
    <dbReference type="NCBI Taxonomy" id="230148"/>
    <lineage>
        <taxon>Eukaryota</taxon>
        <taxon>Metazoa</taxon>
        <taxon>Chordata</taxon>
        <taxon>Craniata</taxon>
        <taxon>Vertebrata</taxon>
        <taxon>Euteleostomi</taxon>
        <taxon>Actinopterygii</taxon>
        <taxon>Neopterygii</taxon>
        <taxon>Teleostei</taxon>
        <taxon>Neoteleostei</taxon>
        <taxon>Acanthomorphata</taxon>
        <taxon>Eupercaria</taxon>
        <taxon>Perciformes</taxon>
        <taxon>Cottioidei</taxon>
        <taxon>Cottales</taxon>
        <taxon>Liparidae</taxon>
        <taxon>Liparis</taxon>
    </lineage>
</organism>
<accession>A0A4Z2GWQ9</accession>
<evidence type="ECO:0000313" key="1">
    <source>
        <dbReference type="EMBL" id="TNN58087.1"/>
    </source>
</evidence>
<dbReference type="EMBL" id="SRLO01000389">
    <property type="protein sequence ID" value="TNN58087.1"/>
    <property type="molecule type" value="Genomic_DNA"/>
</dbReference>
<gene>
    <name evidence="1" type="ORF">EYF80_031686</name>
</gene>
<evidence type="ECO:0000313" key="2">
    <source>
        <dbReference type="Proteomes" id="UP000314294"/>
    </source>
</evidence>
<name>A0A4Z2GWQ9_9TELE</name>
<protein>
    <submittedName>
        <fullName evidence="1">Uncharacterized protein</fullName>
    </submittedName>
</protein>
<dbReference type="AlphaFoldDB" id="A0A4Z2GWQ9"/>
<comment type="caution">
    <text evidence="1">The sequence shown here is derived from an EMBL/GenBank/DDBJ whole genome shotgun (WGS) entry which is preliminary data.</text>
</comment>
<reference evidence="1 2" key="1">
    <citation type="submission" date="2019-03" db="EMBL/GenBank/DDBJ databases">
        <title>First draft genome of Liparis tanakae, snailfish: a comprehensive survey of snailfish specific genes.</title>
        <authorList>
            <person name="Kim W."/>
            <person name="Song I."/>
            <person name="Jeong J.-H."/>
            <person name="Kim D."/>
            <person name="Kim S."/>
            <person name="Ryu S."/>
            <person name="Song J.Y."/>
            <person name="Lee S.K."/>
        </authorList>
    </citation>
    <scope>NUCLEOTIDE SEQUENCE [LARGE SCALE GENOMIC DNA]</scope>
    <source>
        <tissue evidence="1">Muscle</tissue>
    </source>
</reference>
<keyword evidence="2" id="KW-1185">Reference proteome</keyword>
<proteinExistence type="predicted"/>